<dbReference type="AlphaFoldDB" id="A0A5C1A6W0"/>
<sequence length="130" mass="14031">MSNDDALGLTLQLVPSEGEPDAQLLNDLIRLVKQAIVTFPHSMPSVPAMRPADDAERQPLLGLESKIKHHVEQASAASRTLVEQRAVAAQQPDADAELAEESRKKAQQVVAAVQRAIMRGILVKIPDATP</sequence>
<dbReference type="Proteomes" id="UP000324974">
    <property type="component" value="Chromosome"/>
</dbReference>
<evidence type="ECO:0000313" key="2">
    <source>
        <dbReference type="Proteomes" id="UP000324974"/>
    </source>
</evidence>
<accession>A0A5C1A6W0</accession>
<protein>
    <submittedName>
        <fullName evidence="1">Uncharacterized protein</fullName>
    </submittedName>
</protein>
<dbReference type="EMBL" id="CP042425">
    <property type="protein sequence ID" value="QEL13726.1"/>
    <property type="molecule type" value="Genomic_DNA"/>
</dbReference>
<dbReference type="KEGG" id="lrs:PX52LOC_00584"/>
<name>A0A5C1A6W0_9BACT</name>
<evidence type="ECO:0000313" key="1">
    <source>
        <dbReference type="EMBL" id="QEL13726.1"/>
    </source>
</evidence>
<dbReference type="RefSeq" id="WP_149108672.1">
    <property type="nucleotide sequence ID" value="NZ_CP042425.1"/>
</dbReference>
<organism evidence="1 2">
    <name type="scientific">Limnoglobus roseus</name>
    <dbReference type="NCBI Taxonomy" id="2598579"/>
    <lineage>
        <taxon>Bacteria</taxon>
        <taxon>Pseudomonadati</taxon>
        <taxon>Planctomycetota</taxon>
        <taxon>Planctomycetia</taxon>
        <taxon>Gemmatales</taxon>
        <taxon>Gemmataceae</taxon>
        <taxon>Limnoglobus</taxon>
    </lineage>
</organism>
<dbReference type="OrthoDB" id="10002800at2"/>
<proteinExistence type="predicted"/>
<keyword evidence="2" id="KW-1185">Reference proteome</keyword>
<gene>
    <name evidence="1" type="ORF">PX52LOC_00584</name>
</gene>
<reference evidence="2" key="1">
    <citation type="submission" date="2019-08" db="EMBL/GenBank/DDBJ databases">
        <title>Limnoglobus roseus gen. nov., sp. nov., a novel freshwater planctomycete with a giant genome from the family Gemmataceae.</title>
        <authorList>
            <person name="Kulichevskaya I.S."/>
            <person name="Naumoff D.G."/>
            <person name="Miroshnikov K."/>
            <person name="Ivanova A."/>
            <person name="Philippov D.A."/>
            <person name="Hakobyan A."/>
            <person name="Rijpstra I.C."/>
            <person name="Sinninghe Damste J.S."/>
            <person name="Liesack W."/>
            <person name="Dedysh S.N."/>
        </authorList>
    </citation>
    <scope>NUCLEOTIDE SEQUENCE [LARGE SCALE GENOMIC DNA]</scope>
    <source>
        <strain evidence="2">PX52</strain>
    </source>
</reference>